<dbReference type="EMBL" id="FOXW01000004">
    <property type="protein sequence ID" value="SFQ28764.1"/>
    <property type="molecule type" value="Genomic_DNA"/>
</dbReference>
<feature type="transmembrane region" description="Helical" evidence="1">
    <location>
        <begin position="205"/>
        <end position="227"/>
    </location>
</feature>
<dbReference type="Proteomes" id="UP000199136">
    <property type="component" value="Unassembled WGS sequence"/>
</dbReference>
<keyword evidence="1" id="KW-0472">Membrane</keyword>
<dbReference type="OrthoDB" id="9793746at2"/>
<feature type="transmembrane region" description="Helical" evidence="1">
    <location>
        <begin position="85"/>
        <end position="107"/>
    </location>
</feature>
<feature type="transmembrane region" description="Helical" evidence="1">
    <location>
        <begin position="149"/>
        <end position="168"/>
    </location>
</feature>
<feature type="transmembrane region" description="Helical" evidence="1">
    <location>
        <begin position="54"/>
        <end position="73"/>
    </location>
</feature>
<feature type="transmembrane region" description="Helical" evidence="1">
    <location>
        <begin position="239"/>
        <end position="259"/>
    </location>
</feature>
<proteinExistence type="predicted"/>
<reference evidence="2 3" key="1">
    <citation type="submission" date="2016-10" db="EMBL/GenBank/DDBJ databases">
        <authorList>
            <person name="de Groot N.N."/>
        </authorList>
    </citation>
    <scope>NUCLEOTIDE SEQUENCE [LARGE SCALE GENOMIC DNA]</scope>
    <source>
        <strain evidence="2 3">DSM 20581</strain>
    </source>
</reference>
<evidence type="ECO:0000313" key="2">
    <source>
        <dbReference type="EMBL" id="SFQ28764.1"/>
    </source>
</evidence>
<keyword evidence="1" id="KW-0812">Transmembrane</keyword>
<dbReference type="AlphaFoldDB" id="A0A1I5XA43"/>
<evidence type="ECO:0000256" key="1">
    <source>
        <dbReference type="SAM" id="Phobius"/>
    </source>
</evidence>
<protein>
    <submittedName>
        <fullName evidence="2">Putative membrane protein</fullName>
    </submittedName>
</protein>
<feature type="transmembrane region" description="Helical" evidence="1">
    <location>
        <begin position="175"/>
        <end position="199"/>
    </location>
</feature>
<dbReference type="RefSeq" id="WP_092480348.1">
    <property type="nucleotide sequence ID" value="NZ_FOXW01000004.1"/>
</dbReference>
<feature type="transmembrane region" description="Helical" evidence="1">
    <location>
        <begin position="119"/>
        <end position="137"/>
    </location>
</feature>
<keyword evidence="1" id="KW-1133">Transmembrane helix</keyword>
<dbReference type="PANTHER" id="PTHR37308">
    <property type="entry name" value="INTEGRAL MEMBRANE PROTEIN"/>
    <property type="match status" value="1"/>
</dbReference>
<organism evidence="2 3">
    <name type="scientific">Desemzia incerta</name>
    <dbReference type="NCBI Taxonomy" id="82801"/>
    <lineage>
        <taxon>Bacteria</taxon>
        <taxon>Bacillati</taxon>
        <taxon>Bacillota</taxon>
        <taxon>Bacilli</taxon>
        <taxon>Lactobacillales</taxon>
        <taxon>Carnobacteriaceae</taxon>
        <taxon>Desemzia</taxon>
    </lineage>
</organism>
<evidence type="ECO:0000313" key="3">
    <source>
        <dbReference type="Proteomes" id="UP000199136"/>
    </source>
</evidence>
<gene>
    <name evidence="2" type="ORF">SAMN04488506_1297</name>
</gene>
<dbReference type="Pfam" id="PF04018">
    <property type="entry name" value="VCA0040-like"/>
    <property type="match status" value="1"/>
</dbReference>
<dbReference type="PANTHER" id="PTHR37308:SF1">
    <property type="entry name" value="POLYPRENYL-PHOSPHATE TRANSPORTER"/>
    <property type="match status" value="1"/>
</dbReference>
<feature type="transmembrane region" description="Helical" evidence="1">
    <location>
        <begin position="271"/>
        <end position="293"/>
    </location>
</feature>
<sequence length="299" mass="32197">MSYIWMILKGMLMGIANIIPGVSGGTMAVSLGIYDDLIYSITHLAKNWKKSMRILLPLGVGLVLGIIGFSYLIEVLLSQYTLPTALAFIGLILGGIPILIKSFLLALRQDKKNISFSHIALFLVFFALVVGLALIQAEGNTMSTITLSFGSIIKMFFVGVIASATMVVPGVSGSLVLMVLGYYYGILNSVTGFFSALTSMNIEQLLHYTGILFPFGIGVLAGIFLISKLIEYLFKNQPALTYSGILGLVLASPFAILYNTNALADLQSSNAVLFLILGLLFAGLCFLLTYYLGKTEDPA</sequence>
<name>A0A1I5XA43_9LACT</name>
<feature type="transmembrane region" description="Helical" evidence="1">
    <location>
        <begin position="12"/>
        <end position="34"/>
    </location>
</feature>
<accession>A0A1I5XA43</accession>
<keyword evidence="3" id="KW-1185">Reference proteome</keyword>
<dbReference type="STRING" id="82801.SAMN04488506_1297"/>
<dbReference type="InterPro" id="IPR007163">
    <property type="entry name" value="VCA0040-like"/>
</dbReference>